<accession>A0A0S2F7J1</accession>
<reference evidence="1 2" key="1">
    <citation type="journal article" date="2015" name="BMC Genomics">
        <title>Comparative genomics and metabolic profiling of the genus Lysobacter.</title>
        <authorList>
            <person name="de Bruijn I."/>
            <person name="Cheng X."/>
            <person name="de Jager V."/>
            <person name="Exposito R.G."/>
            <person name="Watrous J."/>
            <person name="Patel N."/>
            <person name="Postma J."/>
            <person name="Dorrestein P.C."/>
            <person name="Kobayashi D."/>
            <person name="Raaijmakers J.M."/>
        </authorList>
    </citation>
    <scope>NUCLEOTIDE SEQUENCE [LARGE SCALE GENOMIC DNA]</scope>
    <source>
        <strain evidence="1 2">76</strain>
    </source>
</reference>
<dbReference type="KEGG" id="lab:LA76x_1283"/>
<sequence>MIVFSAGAVVGSTRDGLVVIVSSTFDSVEPGFNFIAKKVRLIA</sequence>
<evidence type="ECO:0000313" key="1">
    <source>
        <dbReference type="EMBL" id="ALN79441.1"/>
    </source>
</evidence>
<keyword evidence="2" id="KW-1185">Reference proteome</keyword>
<dbReference type="EMBL" id="CP011129">
    <property type="protein sequence ID" value="ALN79441.1"/>
    <property type="molecule type" value="Genomic_DNA"/>
</dbReference>
<dbReference type="AlphaFoldDB" id="A0A0S2F7J1"/>
<dbReference type="Proteomes" id="UP000060787">
    <property type="component" value="Chromosome"/>
</dbReference>
<proteinExistence type="predicted"/>
<name>A0A0S2F7J1_LYSAN</name>
<evidence type="ECO:0000313" key="2">
    <source>
        <dbReference type="Proteomes" id="UP000060787"/>
    </source>
</evidence>
<gene>
    <name evidence="1" type="ORF">LA76x_1283</name>
</gene>
<protein>
    <submittedName>
        <fullName evidence="1">Uncharacterized protein</fullName>
    </submittedName>
</protein>
<organism evidence="1 2">
    <name type="scientific">Lysobacter antibioticus</name>
    <dbReference type="NCBI Taxonomy" id="84531"/>
    <lineage>
        <taxon>Bacteria</taxon>
        <taxon>Pseudomonadati</taxon>
        <taxon>Pseudomonadota</taxon>
        <taxon>Gammaproteobacteria</taxon>
        <taxon>Lysobacterales</taxon>
        <taxon>Lysobacteraceae</taxon>
        <taxon>Lysobacter</taxon>
    </lineage>
</organism>